<organism evidence="2 3">
    <name type="scientific">Clostridium cavendishii DSM 21758</name>
    <dbReference type="NCBI Taxonomy" id="1121302"/>
    <lineage>
        <taxon>Bacteria</taxon>
        <taxon>Bacillati</taxon>
        <taxon>Bacillota</taxon>
        <taxon>Clostridia</taxon>
        <taxon>Eubacteriales</taxon>
        <taxon>Clostridiaceae</taxon>
        <taxon>Clostridium</taxon>
    </lineage>
</organism>
<evidence type="ECO:0000256" key="1">
    <source>
        <dbReference type="SAM" id="Phobius"/>
    </source>
</evidence>
<dbReference type="RefSeq" id="WP_072990018.1">
    <property type="nucleotide sequence ID" value="NZ_FQZB01000013.1"/>
</dbReference>
<feature type="transmembrane region" description="Helical" evidence="1">
    <location>
        <begin position="6"/>
        <end position="23"/>
    </location>
</feature>
<dbReference type="AlphaFoldDB" id="A0A1M6PLH4"/>
<keyword evidence="1" id="KW-1133">Transmembrane helix</keyword>
<sequence>MVKYIFWSIIIIVIISLILIDYLDLVRSKKIEWDYTDFYNGKNYICFDKTSGYIYYDGEEK</sequence>
<keyword evidence="3" id="KW-1185">Reference proteome</keyword>
<protein>
    <submittedName>
        <fullName evidence="2">Uncharacterized protein</fullName>
    </submittedName>
</protein>
<dbReference type="EMBL" id="FQZB01000013">
    <property type="protein sequence ID" value="SHK08743.1"/>
    <property type="molecule type" value="Genomic_DNA"/>
</dbReference>
<keyword evidence="1" id="KW-0812">Transmembrane</keyword>
<keyword evidence="1" id="KW-0472">Membrane</keyword>
<evidence type="ECO:0000313" key="3">
    <source>
        <dbReference type="Proteomes" id="UP000184310"/>
    </source>
</evidence>
<name>A0A1M6PLH4_9CLOT</name>
<gene>
    <name evidence="2" type="ORF">SAMN02745163_03191</name>
</gene>
<evidence type="ECO:0000313" key="2">
    <source>
        <dbReference type="EMBL" id="SHK08743.1"/>
    </source>
</evidence>
<accession>A0A1M6PLH4</accession>
<proteinExistence type="predicted"/>
<reference evidence="2 3" key="1">
    <citation type="submission" date="2016-11" db="EMBL/GenBank/DDBJ databases">
        <authorList>
            <person name="Jaros S."/>
            <person name="Januszkiewicz K."/>
            <person name="Wedrychowicz H."/>
        </authorList>
    </citation>
    <scope>NUCLEOTIDE SEQUENCE [LARGE SCALE GENOMIC DNA]</scope>
    <source>
        <strain evidence="2 3">DSM 21758</strain>
    </source>
</reference>
<dbReference type="Proteomes" id="UP000184310">
    <property type="component" value="Unassembled WGS sequence"/>
</dbReference>